<dbReference type="PROSITE" id="PS00107">
    <property type="entry name" value="PROTEIN_KINASE_ATP"/>
    <property type="match status" value="1"/>
</dbReference>
<dbReference type="Proteomes" id="UP001188597">
    <property type="component" value="Unassembled WGS sequence"/>
</dbReference>
<evidence type="ECO:0000259" key="13">
    <source>
        <dbReference type="PROSITE" id="PS50011"/>
    </source>
</evidence>
<accession>A0AA88WID4</accession>
<comment type="similarity">
    <text evidence="1">Belongs to the protein kinase superfamily. STE Ser/Thr protein kinase family. STE20 subfamily.</text>
</comment>
<proteinExistence type="inferred from homology"/>
<sequence>MADAAALVEASGSRFSDLELIGRGSFGDVYKGFDRELNKEVAIKVIDLEESEDEIEDIQKEIAVLSQCRSSYITEYYGSYLHQTKLWIIMEYMAGGSVADLIQPNQPLDDMSIACILRDLLHAIEYLHTEGKIHRDIKAANILLTETGDVKVADFGVSAQLTRTISRRKTFVGTPFWMAPEVIQNSEGYNEKADIWSLGITAIEMAKGEPPLADLHPMRVLFIIPRENPPQRPSAKELLKHRFIRNARKSPKLLERIRERPKFQLKEDVETTRNGPKALGEASGTVKVTRDSRVEDTVRVRWVECMAFSCCICCAIGYGLLDLLCCSQGKTLRNSGWDFSIGGPPSTGTVRSFVRPPQVRDRKPEVPLHQATPEKTVESVNRWSSASENVPYDPSQVTTGRNDRDLYHGKHDYYREDEELSVSGTGTVVVRSPRGGGQSSSLFSDQSTLSSSTFASFEDASIRATVVYRGQHDDSDSPRTPKSRLGIQERTSTASLEDSAMNLAEAKAAIQGGQKKGNLKERSALSKVNKDGQDRKQTEQSTNSSDSSRHSRDYFDALKAFPKPRQASDEEDSARTAALSSSAPLSLLLIPSLKEVSSVFMLEVNIVFCLDNFFWHLKRYFEALDIDEENVQRTVASQVELIFNRLDDLEVDSRLTVLERKVDVFAKELDDLIKEMVAHFTKWEVQQHKDL</sequence>
<evidence type="ECO:0000256" key="12">
    <source>
        <dbReference type="SAM" id="MobiDB-lite"/>
    </source>
</evidence>
<keyword evidence="5 10" id="KW-0547">Nucleotide-binding</keyword>
<evidence type="ECO:0000256" key="1">
    <source>
        <dbReference type="ARBA" id="ARBA00008874"/>
    </source>
</evidence>
<keyword evidence="3" id="KW-0723">Serine/threonine-protein kinase</keyword>
<comment type="caution">
    <text evidence="14">The sequence shown here is derived from an EMBL/GenBank/DDBJ whole genome shotgun (WGS) entry which is preliminary data.</text>
</comment>
<dbReference type="SUPFAM" id="SSF56112">
    <property type="entry name" value="Protein kinase-like (PK-like)"/>
    <property type="match status" value="1"/>
</dbReference>
<dbReference type="AlphaFoldDB" id="A0AA88WID4"/>
<evidence type="ECO:0000313" key="15">
    <source>
        <dbReference type="Proteomes" id="UP001188597"/>
    </source>
</evidence>
<keyword evidence="4" id="KW-0808">Transferase</keyword>
<dbReference type="EMBL" id="JAVXUP010000419">
    <property type="protein sequence ID" value="KAK3028406.1"/>
    <property type="molecule type" value="Genomic_DNA"/>
</dbReference>
<feature type="binding site" evidence="10">
    <location>
        <position position="44"/>
    </location>
    <ligand>
        <name>ATP</name>
        <dbReference type="ChEBI" id="CHEBI:30616"/>
    </ligand>
</feature>
<feature type="region of interest" description="Disordered" evidence="12">
    <location>
        <begin position="373"/>
        <end position="406"/>
    </location>
</feature>
<evidence type="ECO:0000256" key="10">
    <source>
        <dbReference type="PROSITE-ProRule" id="PRU10141"/>
    </source>
</evidence>
<dbReference type="InterPro" id="IPR000719">
    <property type="entry name" value="Prot_kinase_dom"/>
</dbReference>
<dbReference type="Pfam" id="PF00069">
    <property type="entry name" value="Pkinase"/>
    <property type="match status" value="1"/>
</dbReference>
<evidence type="ECO:0000256" key="7">
    <source>
        <dbReference type="ARBA" id="ARBA00022840"/>
    </source>
</evidence>
<feature type="compositionally biased region" description="Basic and acidic residues" evidence="12">
    <location>
        <begin position="518"/>
        <end position="538"/>
    </location>
</feature>
<keyword evidence="6" id="KW-0418">Kinase</keyword>
<reference evidence="14" key="1">
    <citation type="submission" date="2022-12" db="EMBL/GenBank/DDBJ databases">
        <title>Draft genome assemblies for two species of Escallonia (Escalloniales).</title>
        <authorList>
            <person name="Chanderbali A."/>
            <person name="Dervinis C."/>
            <person name="Anghel I."/>
            <person name="Soltis D."/>
            <person name="Soltis P."/>
            <person name="Zapata F."/>
        </authorList>
    </citation>
    <scope>NUCLEOTIDE SEQUENCE</scope>
    <source>
        <strain evidence="14">UCBG64.0493</strain>
        <tissue evidence="14">Leaf</tissue>
    </source>
</reference>
<feature type="compositionally biased region" description="Basic and acidic residues" evidence="12">
    <location>
        <begin position="470"/>
        <end position="479"/>
    </location>
</feature>
<feature type="region of interest" description="Disordered" evidence="12">
    <location>
        <begin position="429"/>
        <end position="449"/>
    </location>
</feature>
<name>A0AA88WID4_9ASTE</name>
<feature type="region of interest" description="Disordered" evidence="12">
    <location>
        <begin position="511"/>
        <end position="550"/>
    </location>
</feature>
<dbReference type="SMART" id="SM00220">
    <property type="entry name" value="S_TKc"/>
    <property type="match status" value="1"/>
</dbReference>
<dbReference type="GO" id="GO:0004674">
    <property type="term" value="F:protein serine/threonine kinase activity"/>
    <property type="evidence" value="ECO:0007669"/>
    <property type="project" value="UniProtKB-KW"/>
</dbReference>
<keyword evidence="11" id="KW-0175">Coiled coil</keyword>
<evidence type="ECO:0000256" key="8">
    <source>
        <dbReference type="ARBA" id="ARBA00047899"/>
    </source>
</evidence>
<feature type="compositionally biased region" description="Polar residues" evidence="12">
    <location>
        <begin position="378"/>
        <end position="388"/>
    </location>
</feature>
<dbReference type="GO" id="GO:0005737">
    <property type="term" value="C:cytoplasm"/>
    <property type="evidence" value="ECO:0007669"/>
    <property type="project" value="TreeGrafter"/>
</dbReference>
<evidence type="ECO:0000256" key="2">
    <source>
        <dbReference type="ARBA" id="ARBA00012513"/>
    </source>
</evidence>
<keyword evidence="15" id="KW-1185">Reference proteome</keyword>
<dbReference type="Gene3D" id="1.10.510.10">
    <property type="entry name" value="Transferase(Phosphotransferase) domain 1"/>
    <property type="match status" value="1"/>
</dbReference>
<feature type="region of interest" description="Disordered" evidence="12">
    <location>
        <begin position="468"/>
        <end position="496"/>
    </location>
</feature>
<feature type="domain" description="Protein kinase" evidence="13">
    <location>
        <begin position="15"/>
        <end position="263"/>
    </location>
</feature>
<evidence type="ECO:0000256" key="5">
    <source>
        <dbReference type="ARBA" id="ARBA00022741"/>
    </source>
</evidence>
<evidence type="ECO:0000256" key="6">
    <source>
        <dbReference type="ARBA" id="ARBA00022777"/>
    </source>
</evidence>
<dbReference type="InterPro" id="IPR011009">
    <property type="entry name" value="Kinase-like_dom_sf"/>
</dbReference>
<evidence type="ECO:0000256" key="3">
    <source>
        <dbReference type="ARBA" id="ARBA00022527"/>
    </source>
</evidence>
<feature type="compositionally biased region" description="Low complexity" evidence="12">
    <location>
        <begin position="439"/>
        <end position="449"/>
    </location>
</feature>
<comment type="catalytic activity">
    <reaction evidence="8">
        <text>L-threonyl-[protein] + ATP = O-phospho-L-threonyl-[protein] + ADP + H(+)</text>
        <dbReference type="Rhea" id="RHEA:46608"/>
        <dbReference type="Rhea" id="RHEA-COMP:11060"/>
        <dbReference type="Rhea" id="RHEA-COMP:11605"/>
        <dbReference type="ChEBI" id="CHEBI:15378"/>
        <dbReference type="ChEBI" id="CHEBI:30013"/>
        <dbReference type="ChEBI" id="CHEBI:30616"/>
        <dbReference type="ChEBI" id="CHEBI:61977"/>
        <dbReference type="ChEBI" id="CHEBI:456216"/>
        <dbReference type="EC" id="2.7.11.1"/>
    </reaction>
</comment>
<evidence type="ECO:0000313" key="14">
    <source>
        <dbReference type="EMBL" id="KAK3028406.1"/>
    </source>
</evidence>
<dbReference type="PANTHER" id="PTHR48012">
    <property type="entry name" value="STERILE20-LIKE KINASE, ISOFORM B-RELATED"/>
    <property type="match status" value="1"/>
</dbReference>
<dbReference type="EC" id="2.7.11.1" evidence="2"/>
<dbReference type="PANTHER" id="PTHR48012:SF10">
    <property type="entry name" value="FI20177P1"/>
    <property type="match status" value="1"/>
</dbReference>
<organism evidence="14 15">
    <name type="scientific">Escallonia herrerae</name>
    <dbReference type="NCBI Taxonomy" id="1293975"/>
    <lineage>
        <taxon>Eukaryota</taxon>
        <taxon>Viridiplantae</taxon>
        <taxon>Streptophyta</taxon>
        <taxon>Embryophyta</taxon>
        <taxon>Tracheophyta</taxon>
        <taxon>Spermatophyta</taxon>
        <taxon>Magnoliopsida</taxon>
        <taxon>eudicotyledons</taxon>
        <taxon>Gunneridae</taxon>
        <taxon>Pentapetalae</taxon>
        <taxon>asterids</taxon>
        <taxon>campanulids</taxon>
        <taxon>Escalloniales</taxon>
        <taxon>Escalloniaceae</taxon>
        <taxon>Escallonia</taxon>
    </lineage>
</organism>
<dbReference type="FunFam" id="1.10.510.10:FF:000207">
    <property type="entry name" value="serine/threonine-protein kinase dst1 isoform X1"/>
    <property type="match status" value="1"/>
</dbReference>
<comment type="catalytic activity">
    <reaction evidence="9">
        <text>L-seryl-[protein] + ATP = O-phospho-L-seryl-[protein] + ADP + H(+)</text>
        <dbReference type="Rhea" id="RHEA:17989"/>
        <dbReference type="Rhea" id="RHEA-COMP:9863"/>
        <dbReference type="Rhea" id="RHEA-COMP:11604"/>
        <dbReference type="ChEBI" id="CHEBI:15378"/>
        <dbReference type="ChEBI" id="CHEBI:29999"/>
        <dbReference type="ChEBI" id="CHEBI:30616"/>
        <dbReference type="ChEBI" id="CHEBI:83421"/>
        <dbReference type="ChEBI" id="CHEBI:456216"/>
        <dbReference type="EC" id="2.7.11.1"/>
    </reaction>
</comment>
<evidence type="ECO:0000256" key="9">
    <source>
        <dbReference type="ARBA" id="ARBA00048679"/>
    </source>
</evidence>
<gene>
    <name evidence="14" type="ORF">RJ639_039616</name>
</gene>
<dbReference type="InterPro" id="IPR017441">
    <property type="entry name" value="Protein_kinase_ATP_BS"/>
</dbReference>
<keyword evidence="7 10" id="KW-0067">ATP-binding</keyword>
<feature type="coiled-coil region" evidence="11">
    <location>
        <begin position="41"/>
        <end position="68"/>
    </location>
</feature>
<dbReference type="InterPro" id="IPR050629">
    <property type="entry name" value="STE20/SPS1-PAK"/>
</dbReference>
<evidence type="ECO:0000256" key="4">
    <source>
        <dbReference type="ARBA" id="ARBA00022679"/>
    </source>
</evidence>
<evidence type="ECO:0000256" key="11">
    <source>
        <dbReference type="SAM" id="Coils"/>
    </source>
</evidence>
<dbReference type="GO" id="GO:0005524">
    <property type="term" value="F:ATP binding"/>
    <property type="evidence" value="ECO:0007669"/>
    <property type="project" value="UniProtKB-UniRule"/>
</dbReference>
<dbReference type="CDD" id="cd06609">
    <property type="entry name" value="STKc_MST3_like"/>
    <property type="match status" value="1"/>
</dbReference>
<protein>
    <recommendedName>
        <fullName evidence="2">non-specific serine/threonine protein kinase</fullName>
        <ecNumber evidence="2">2.7.11.1</ecNumber>
    </recommendedName>
</protein>
<dbReference type="PROSITE" id="PS50011">
    <property type="entry name" value="PROTEIN_KINASE_DOM"/>
    <property type="match status" value="1"/>
</dbReference>